<reference evidence="10 11" key="1">
    <citation type="submission" date="2024-11" db="EMBL/GenBank/DDBJ databases">
        <title>Adaptive evolution of stress response genes in parasites aligns with host niche diversity.</title>
        <authorList>
            <person name="Hahn C."/>
            <person name="Resl P."/>
        </authorList>
    </citation>
    <scope>NUCLEOTIDE SEQUENCE [LARGE SCALE GENOMIC DNA]</scope>
    <source>
        <strain evidence="10">EGGRZ-B1_66</strain>
        <tissue evidence="10">Body</tissue>
    </source>
</reference>
<dbReference type="SUPFAM" id="SSF74924">
    <property type="entry name" value="Cap-Gly domain"/>
    <property type="match status" value="2"/>
</dbReference>
<dbReference type="PROSITE" id="PS00845">
    <property type="entry name" value="CAP_GLY_1"/>
    <property type="match status" value="2"/>
</dbReference>
<keyword evidence="6" id="KW-0206">Cytoskeleton</keyword>
<proteinExistence type="predicted"/>
<keyword evidence="4" id="KW-0677">Repeat</keyword>
<evidence type="ECO:0000256" key="6">
    <source>
        <dbReference type="ARBA" id="ARBA00023212"/>
    </source>
</evidence>
<evidence type="ECO:0000256" key="1">
    <source>
        <dbReference type="ARBA" id="ARBA00004245"/>
    </source>
</evidence>
<accession>A0ABD2QHS8</accession>
<evidence type="ECO:0000256" key="3">
    <source>
        <dbReference type="ARBA" id="ARBA00022701"/>
    </source>
</evidence>
<dbReference type="InterPro" id="IPR036859">
    <property type="entry name" value="CAP-Gly_dom_sf"/>
</dbReference>
<dbReference type="InterPro" id="IPR000938">
    <property type="entry name" value="CAP-Gly_domain"/>
</dbReference>
<feature type="compositionally biased region" description="Low complexity" evidence="8">
    <location>
        <begin position="197"/>
        <end position="230"/>
    </location>
</feature>
<protein>
    <submittedName>
        <fullName evidence="10">CAP-GLY domain-containing linker protein 1</fullName>
    </submittedName>
</protein>
<dbReference type="SMART" id="SM01052">
    <property type="entry name" value="CAP_GLY"/>
    <property type="match status" value="2"/>
</dbReference>
<comment type="caution">
    <text evidence="10">The sequence shown here is derived from an EMBL/GenBank/DDBJ whole genome shotgun (WGS) entry which is preliminary data.</text>
</comment>
<dbReference type="PANTHER" id="PTHR18916">
    <property type="entry name" value="DYNACTIN 1-RELATED MICROTUBULE-BINDING"/>
    <property type="match status" value="1"/>
</dbReference>
<feature type="domain" description="CAP-Gly" evidence="9">
    <location>
        <begin position="143"/>
        <end position="185"/>
    </location>
</feature>
<keyword evidence="11" id="KW-1185">Reference proteome</keyword>
<evidence type="ECO:0000256" key="7">
    <source>
        <dbReference type="SAM" id="Coils"/>
    </source>
</evidence>
<feature type="region of interest" description="Disordered" evidence="8">
    <location>
        <begin position="97"/>
        <end position="117"/>
    </location>
</feature>
<dbReference type="EMBL" id="JBJKFK010000170">
    <property type="protein sequence ID" value="KAL3319105.1"/>
    <property type="molecule type" value="Genomic_DNA"/>
</dbReference>
<dbReference type="InterPro" id="IPR032108">
    <property type="entry name" value="CLIP1_ZNF"/>
</dbReference>
<dbReference type="Gene3D" id="2.30.30.190">
    <property type="entry name" value="CAP Gly-rich-like domain"/>
    <property type="match status" value="2"/>
</dbReference>
<dbReference type="Pfam" id="PF16641">
    <property type="entry name" value="CLIP1_ZNF"/>
    <property type="match status" value="2"/>
</dbReference>
<dbReference type="PANTHER" id="PTHR18916:SF82">
    <property type="entry name" value="CAP-GLY DOMAIN-CONTAINING PROTEIN"/>
    <property type="match status" value="1"/>
</dbReference>
<name>A0ABD2QHS8_9PLAT</name>
<gene>
    <name evidence="10" type="primary">CLIP1_2</name>
    <name evidence="10" type="ORF">Ciccas_002232</name>
</gene>
<feature type="domain" description="CAP-Gly" evidence="9">
    <location>
        <begin position="36"/>
        <end position="78"/>
    </location>
</feature>
<keyword evidence="2" id="KW-0963">Cytoplasm</keyword>
<feature type="compositionally biased region" description="Low complexity" evidence="8">
    <location>
        <begin position="101"/>
        <end position="113"/>
    </location>
</feature>
<keyword evidence="5 7" id="KW-0175">Coiled coil</keyword>
<keyword evidence="3" id="KW-0493">Microtubule</keyword>
<sequence>MLRTPKSNPPQSQIIIGSRVRVNKDDSKVGIVAFIGKTTFAPGEWIGINLDSPLGKNDGSVQGTQYFQADPNHGLFARIANVELLQIATSQFAAPSAISGTSTPATPKTSSASIPGRSGSFKLKIGDRVRTTGGRIGILRYCGPTEFASGFWAGIELDTPQGKNDGSVKGKRYFTCKPNHGLFANLESVQSMSDSQSGLRRSSNTTGSTSSLVSNYSAASKSQSKKATTQGPESTKQSAESLLHQIKEKDRHIEQLLQERDLERSEVAQVAAHNEEVEKELDRMRILCSSLKGQCEEYQTKIGALAKEKEQLVVKITEKSSAIEDMEFRLAEGEMEKSISAKAPEMTTASEPPQDLLSQCQNLNSHLPVILRHFSILRNDTQRSIQELHSNQSPEFAKNLLDTCLDKQNKLYEELKLLRETGDAQFSEEEHVAHESSSDVELQRLLTQLQTQEAELVEACMHLKEAEAKAAQAADLEAQIKVLEIELEQNKVELAAATCRETEVQEQKESAAVSELRCTLASLEDKLSTSNHKLQELTLQLEEAQKESKDFVSEVIAMLQGEAACEDLPPDSLLELRNWISLKTSQLSLQNEKAKSALAEAEASKCEWEKQLAALKEDLKQTQSDSATNLEKEKTASVGLQNSIEKLQKEKENLSLELEHSRKMHDENTSSVLATIEEEKSTILKAKDALEEEFKQMRENNQKISVELQKMTQQKETQDEELEALKLSQEEKQHNEAQVSWDNEKKLLEEQVEQLKKTSSEFAISQVSLTELKDKYDLALKEKEQIAQDLDQLKKTAVDDSAWRAALAEKDKDIITLKEHKTNSAALQSERKQNSELKKDIEALNNAKKSDNSNADEVQVTSTNGAMDQSQHVAFLNDIIASLHLKLESLQNKYDRLTTFENDLDFEDERKTGKSVKKIRVYCDVCEVFDAHETEACPVGEVEASEGQYIPSSKANKLNRIVAVRVYCEHCGVFDQHDSAECPEPSSF</sequence>
<dbReference type="Proteomes" id="UP001626550">
    <property type="component" value="Unassembled WGS sequence"/>
</dbReference>
<evidence type="ECO:0000313" key="10">
    <source>
        <dbReference type="EMBL" id="KAL3319105.1"/>
    </source>
</evidence>
<dbReference type="PROSITE" id="PS50245">
    <property type="entry name" value="CAP_GLY_2"/>
    <property type="match status" value="2"/>
</dbReference>
<dbReference type="GO" id="GO:0005874">
    <property type="term" value="C:microtubule"/>
    <property type="evidence" value="ECO:0007669"/>
    <property type="project" value="UniProtKB-KW"/>
</dbReference>
<feature type="coiled-coil region" evidence="7">
    <location>
        <begin position="827"/>
        <end position="893"/>
    </location>
</feature>
<evidence type="ECO:0000256" key="2">
    <source>
        <dbReference type="ARBA" id="ARBA00022490"/>
    </source>
</evidence>
<evidence type="ECO:0000313" key="11">
    <source>
        <dbReference type="Proteomes" id="UP001626550"/>
    </source>
</evidence>
<evidence type="ECO:0000259" key="9">
    <source>
        <dbReference type="PROSITE" id="PS50245"/>
    </source>
</evidence>
<dbReference type="AlphaFoldDB" id="A0ABD2QHS8"/>
<evidence type="ECO:0000256" key="5">
    <source>
        <dbReference type="ARBA" id="ARBA00023054"/>
    </source>
</evidence>
<organism evidence="10 11">
    <name type="scientific">Cichlidogyrus casuarinus</name>
    <dbReference type="NCBI Taxonomy" id="1844966"/>
    <lineage>
        <taxon>Eukaryota</taxon>
        <taxon>Metazoa</taxon>
        <taxon>Spiralia</taxon>
        <taxon>Lophotrochozoa</taxon>
        <taxon>Platyhelminthes</taxon>
        <taxon>Monogenea</taxon>
        <taxon>Monopisthocotylea</taxon>
        <taxon>Dactylogyridea</taxon>
        <taxon>Ancyrocephalidae</taxon>
        <taxon>Cichlidogyrus</taxon>
    </lineage>
</organism>
<evidence type="ECO:0000256" key="4">
    <source>
        <dbReference type="ARBA" id="ARBA00022737"/>
    </source>
</evidence>
<comment type="subcellular location">
    <subcellularLocation>
        <location evidence="1">Cytoplasm</location>
        <location evidence="1">Cytoskeleton</location>
    </subcellularLocation>
</comment>
<dbReference type="Pfam" id="PF01302">
    <property type="entry name" value="CAP_GLY"/>
    <property type="match status" value="2"/>
</dbReference>
<feature type="coiled-coil region" evidence="7">
    <location>
        <begin position="630"/>
        <end position="796"/>
    </location>
</feature>
<evidence type="ECO:0000256" key="8">
    <source>
        <dbReference type="SAM" id="MobiDB-lite"/>
    </source>
</evidence>
<feature type="compositionally biased region" description="Polar residues" evidence="8">
    <location>
        <begin position="231"/>
        <end position="240"/>
    </location>
</feature>
<feature type="region of interest" description="Disordered" evidence="8">
    <location>
        <begin position="193"/>
        <end position="241"/>
    </location>
</feature>
<feature type="coiled-coil region" evidence="7">
    <location>
        <begin position="449"/>
        <end position="554"/>
    </location>
</feature>